<dbReference type="PROSITE" id="PS51318">
    <property type="entry name" value="TAT"/>
    <property type="match status" value="1"/>
</dbReference>
<comment type="caution">
    <text evidence="2">The sequence shown here is derived from an EMBL/GenBank/DDBJ whole genome shotgun (WGS) entry which is preliminary data.</text>
</comment>
<sequence>MDGYDLDRRTVLQGSLGALGVMAGGGLAAPARAADTMVPLGAMSLKNYHQVMAKVLARTDRIAVPSFRFGLVMRNGMGASGGSGASSVDLKADLVGVDVEMMRQLAHLAFSDFIERLRATGRTVLGWNEISGTEGYQKLEPTTDPFVKKPFADSRTVAVVSPEYLPLLTIGPEAPLSDRSPFNLKNARALNAMSAALKCLVMIPSLVMDFAALTGSGHRVYGAGAIVGIQPGLFLVPGFTHCNFYHAKIALAGEGGRLILEDRVAVGQAGELVQTGSYNNRDEIEQWNTYVRSNAWWTEPNMAAPDRPTSAYDFSSYQYRIDPGLLQTAVMDAARATHGLYMGVINANRPA</sequence>
<dbReference type="InterPro" id="IPR006311">
    <property type="entry name" value="TAT_signal"/>
</dbReference>
<dbReference type="EMBL" id="JACICE010000003">
    <property type="protein sequence ID" value="MBB3776799.1"/>
    <property type="molecule type" value="Genomic_DNA"/>
</dbReference>
<dbReference type="EMBL" id="WTYB01000003">
    <property type="protein sequence ID" value="MXP39651.1"/>
    <property type="molecule type" value="Genomic_DNA"/>
</dbReference>
<keyword evidence="4" id="KW-1185">Reference proteome</keyword>
<reference evidence="1 4" key="2">
    <citation type="submission" date="2020-08" db="EMBL/GenBank/DDBJ databases">
        <title>Genomic Encyclopedia of Type Strains, Phase IV (KMG-IV): sequencing the most valuable type-strain genomes for metagenomic binning, comparative biology and taxonomic classification.</title>
        <authorList>
            <person name="Goeker M."/>
        </authorList>
    </citation>
    <scope>NUCLEOTIDE SEQUENCE [LARGE SCALE GENOMIC DNA]</scope>
    <source>
        <strain evidence="1 4">DSM 8510</strain>
    </source>
</reference>
<proteinExistence type="predicted"/>
<accession>A0A6I4UKW1</accession>
<dbReference type="Proteomes" id="UP000430021">
    <property type="component" value="Unassembled WGS sequence"/>
</dbReference>
<evidence type="ECO:0000313" key="4">
    <source>
        <dbReference type="Proteomes" id="UP000548685"/>
    </source>
</evidence>
<reference evidence="2 3" key="1">
    <citation type="submission" date="2019-12" db="EMBL/GenBank/DDBJ databases">
        <title>Genomic-based taxomic classification of the family Erythrobacteraceae.</title>
        <authorList>
            <person name="Xu L."/>
        </authorList>
    </citation>
    <scope>NUCLEOTIDE SEQUENCE [LARGE SCALE GENOMIC DNA]</scope>
    <source>
        <strain evidence="2 3">JCM 10282</strain>
    </source>
</reference>
<protein>
    <submittedName>
        <fullName evidence="2">Uncharacterized protein</fullName>
    </submittedName>
</protein>
<gene>
    <name evidence="1" type="ORF">FHS52_002791</name>
    <name evidence="2" type="ORF">GRI59_13665</name>
</gene>
<dbReference type="AlphaFoldDB" id="A0A6I4UKW1"/>
<name>A0A6I4UKW1_9SPHN</name>
<organism evidence="2 3">
    <name type="scientific">Erythrobacter ramosus</name>
    <dbReference type="NCBI Taxonomy" id="35811"/>
    <lineage>
        <taxon>Bacteria</taxon>
        <taxon>Pseudomonadati</taxon>
        <taxon>Pseudomonadota</taxon>
        <taxon>Alphaproteobacteria</taxon>
        <taxon>Sphingomonadales</taxon>
        <taxon>Erythrobacteraceae</taxon>
        <taxon>Erythrobacter/Porphyrobacter group</taxon>
        <taxon>Erythrobacter</taxon>
    </lineage>
</organism>
<dbReference type="OrthoDB" id="7388491at2"/>
<evidence type="ECO:0000313" key="3">
    <source>
        <dbReference type="Proteomes" id="UP000430021"/>
    </source>
</evidence>
<evidence type="ECO:0000313" key="1">
    <source>
        <dbReference type="EMBL" id="MBB3776799.1"/>
    </source>
</evidence>
<dbReference type="Proteomes" id="UP000548685">
    <property type="component" value="Unassembled WGS sequence"/>
</dbReference>
<dbReference type="RefSeq" id="WP_160761800.1">
    <property type="nucleotide sequence ID" value="NZ_BAAADZ010000011.1"/>
</dbReference>
<evidence type="ECO:0000313" key="2">
    <source>
        <dbReference type="EMBL" id="MXP39651.1"/>
    </source>
</evidence>